<dbReference type="InterPro" id="IPR005312">
    <property type="entry name" value="DUF1759"/>
</dbReference>
<dbReference type="Proteomes" id="UP001652661">
    <property type="component" value="Chromosome 2R"/>
</dbReference>
<evidence type="ECO:0000256" key="1">
    <source>
        <dbReference type="SAM" id="MobiDB-lite"/>
    </source>
</evidence>
<name>A0ABM4GCL5_DROKI</name>
<organism evidence="3 4">
    <name type="scientific">Drosophila kikkawai</name>
    <name type="common">Fruit fly</name>
    <dbReference type="NCBI Taxonomy" id="30033"/>
    <lineage>
        <taxon>Eukaryota</taxon>
        <taxon>Metazoa</taxon>
        <taxon>Ecdysozoa</taxon>
        <taxon>Arthropoda</taxon>
        <taxon>Hexapoda</taxon>
        <taxon>Insecta</taxon>
        <taxon>Pterygota</taxon>
        <taxon>Neoptera</taxon>
        <taxon>Endopterygota</taxon>
        <taxon>Diptera</taxon>
        <taxon>Brachycera</taxon>
        <taxon>Muscomorpha</taxon>
        <taxon>Ephydroidea</taxon>
        <taxon>Drosophilidae</taxon>
        <taxon>Drosophila</taxon>
        <taxon>Sophophora</taxon>
    </lineage>
</organism>
<feature type="region of interest" description="Disordered" evidence="1">
    <location>
        <begin position="773"/>
        <end position="792"/>
    </location>
</feature>
<dbReference type="GeneID" id="138928077"/>
<keyword evidence="3" id="KW-1185">Reference proteome</keyword>
<feature type="domain" description="Peptidase A2" evidence="2">
    <location>
        <begin position="534"/>
        <end position="618"/>
    </location>
</feature>
<accession>A0ABM4GCL5</accession>
<feature type="compositionally biased region" description="Pro residues" evidence="1">
    <location>
        <begin position="481"/>
        <end position="490"/>
    </location>
</feature>
<dbReference type="InterPro" id="IPR001995">
    <property type="entry name" value="Peptidase_A2_cat"/>
</dbReference>
<dbReference type="Pfam" id="PF03564">
    <property type="entry name" value="DUF1759"/>
    <property type="match status" value="1"/>
</dbReference>
<proteinExistence type="predicted"/>
<sequence>MPTGDEEQTPLIPAITLEGSQSVSPRPDQVKPKATTATPRAEGQEALDTAPSTSSRSTRSVAKMAQSALDIALRKLISTTDRVSHFEADINTPSAPETDRFSPAMCKVHRDQIRALWDKVEQSYENCSDLLSVSADSAATSDVLESKYSYCYSVYSRCVVLLQEIIEKAAAQSTPASAPMPTPPSMGCRLPPVDTEIFAGDYLRWPTFRDLFTAIYIHNSRLTPVEKLFHLLSKTSGDAHAIVSKAPLTNDGFISAWQSLTDRFENRRLLVNSQLKILFNIQAVPQESGAALKELQSTVQSCLTALEMSSIQIEAWDCLLVYMVSLKLPKITLSMWEQSIHNKAEIPTWNELDSFLTERHRTLEAIDDIRPSNSGQVPPRPTAASAPVRRLNSYEARVAPAPRGCDLCSRESHPISVCPRFLEMDVNSRSDYIRRKQFCLNCFARGHQQRDCTSAHSCFTCRSRHHTLLHRDNPSATAPSPTAPPRPRSAPTPQGTSAAQDHTDVQVCFASGSRAVLLGTALINICHLGRDFQARALIDSGSEATFITERLFRQISPPFTPVQTRVSGLNETVAAQSTKLCTLAIRAPSRPGLQLETAAYVLPQLAGKLPSYPIPRDLLKELPDVPLADPTFSESSEIDVLIGADILPSVLLGGSKNNIFGSLLAQETIFGWVLSGPVSSEATSGVSVFSTRISVQSNRSVDKFRPIRSAAVLESRRTQSAQSYRCRICNGFHPLRRCQQFLKLSAHKRLRAVLDNRYCSNCLAHEHSEGTCRSGDQCKTNSQPHVSTSTQRHSAGAQMYSRFQFLPMPSLQQDPSAQDPSPISPTSEVIAAPIRTANGSAPVASGGATVPERRCPASEVYCCSSDLVSTAIFSRSSALVRHSAAYCSRSSIPSSCTGLLQPE</sequence>
<evidence type="ECO:0000259" key="2">
    <source>
        <dbReference type="PROSITE" id="PS50175"/>
    </source>
</evidence>
<gene>
    <name evidence="4" type="primary">LOC138928077</name>
</gene>
<reference evidence="3" key="1">
    <citation type="submission" date="2025-05" db="UniProtKB">
        <authorList>
            <consortium name="RefSeq"/>
        </authorList>
    </citation>
    <scope>NUCLEOTIDE SEQUENCE [LARGE SCALE GENOMIC DNA]</scope>
    <source>
        <strain evidence="3">14028-0561.14</strain>
    </source>
</reference>
<dbReference type="RefSeq" id="XP_070140461.1">
    <property type="nucleotide sequence ID" value="XM_070284360.1"/>
</dbReference>
<feature type="region of interest" description="Disordered" evidence="1">
    <location>
        <begin position="470"/>
        <end position="498"/>
    </location>
</feature>
<evidence type="ECO:0000313" key="4">
    <source>
        <dbReference type="RefSeq" id="XP_070140461.1"/>
    </source>
</evidence>
<dbReference type="PANTHER" id="PTHR47331:SF5">
    <property type="entry name" value="RIBONUCLEASE H"/>
    <property type="match status" value="1"/>
</dbReference>
<dbReference type="PANTHER" id="PTHR47331">
    <property type="entry name" value="PHD-TYPE DOMAIN-CONTAINING PROTEIN"/>
    <property type="match status" value="1"/>
</dbReference>
<feature type="compositionally biased region" description="Polar residues" evidence="1">
    <location>
        <begin position="777"/>
        <end position="792"/>
    </location>
</feature>
<protein>
    <recommendedName>
        <fullName evidence="2">Peptidase A2 domain-containing protein</fullName>
    </recommendedName>
</protein>
<evidence type="ECO:0000313" key="3">
    <source>
        <dbReference type="Proteomes" id="UP001652661"/>
    </source>
</evidence>
<feature type="region of interest" description="Disordered" evidence="1">
    <location>
        <begin position="1"/>
        <end position="61"/>
    </location>
</feature>
<reference evidence="4" key="2">
    <citation type="submission" date="2025-08" db="UniProtKB">
        <authorList>
            <consortium name="RefSeq"/>
        </authorList>
    </citation>
    <scope>IDENTIFICATION</scope>
    <source>
        <strain evidence="4">14028-0561.14</strain>
        <tissue evidence="4">Whole fly</tissue>
    </source>
</reference>
<dbReference type="PROSITE" id="PS50175">
    <property type="entry name" value="ASP_PROT_RETROV"/>
    <property type="match status" value="1"/>
</dbReference>